<dbReference type="CDD" id="cd12148">
    <property type="entry name" value="fungal_TF_MHR"/>
    <property type="match status" value="1"/>
</dbReference>
<dbReference type="GO" id="GO:0008270">
    <property type="term" value="F:zinc ion binding"/>
    <property type="evidence" value="ECO:0007669"/>
    <property type="project" value="InterPro"/>
</dbReference>
<evidence type="ECO:0000313" key="5">
    <source>
        <dbReference type="Proteomes" id="UP001296104"/>
    </source>
</evidence>
<feature type="region of interest" description="Disordered" evidence="2">
    <location>
        <begin position="1"/>
        <end position="22"/>
    </location>
</feature>
<proteinExistence type="predicted"/>
<dbReference type="Pfam" id="PF04082">
    <property type="entry name" value="Fungal_trans"/>
    <property type="match status" value="1"/>
</dbReference>
<sequence length="607" mass="67105">MDAQESPGSNHEIGSLTQPSPHESRFIGSSSGIYFINTVKQAFEQSGRQCGSLPAAEDTVGGEDDYASARNSPAREREHGLEVTFTAQGAIEIHNSANLGLLLSFEVAQQLAIEYFKTWHPLLPFLSGPEFLRELHALYQDPRMMQGPGTVLVDRRQLCFLVILQCVLGVGASGSSTAGHMPFRPDLLQLVSSLASRHDMLTVQTVLAAQVYCVSQMALRTASSLGGLLSKLLYHAGLHRCPYRYPQLSNEDRDLRKRVIWSSFALDRYICQALGIPVSLTEAEIDVCIPGRDETHGRQTNGSEAKMPAKPTGIPREIILSNFVDHGRLVGRALEIFHVSIHTRSHDPRMVLFLRSDVDRWFNSLPEEPIITPESSAAEEQIARFLPFFHVLYEQLVISTNRPSLSLPRNTPEFHHGLQVTIRAAKRTIVAMEKQTNLFWPGYLAAVWMSGLVISFACQIGLYTIDQGSQEILRCLDLLKRMSGRWRSASRCHAALSVLLSNLQQGQRRTSSDAFGHEDPYGPSAKQRRLKDTASPMESKPVATPADDASDTNQSAASNAEGLVPATDQSDNMAGWDASDFLRDLSWNNLFDINDLAQASDLPFLPG</sequence>
<reference evidence="4" key="1">
    <citation type="submission" date="2023-11" db="EMBL/GenBank/DDBJ databases">
        <authorList>
            <person name="Alioto T."/>
            <person name="Alioto T."/>
            <person name="Gomez Garrido J."/>
        </authorList>
    </citation>
    <scope>NUCLEOTIDE SEQUENCE</scope>
</reference>
<dbReference type="AlphaFoldDB" id="A0AAI8YYE6"/>
<dbReference type="EMBL" id="CAVMBE010000022">
    <property type="protein sequence ID" value="CAK4004118.1"/>
    <property type="molecule type" value="Genomic_DNA"/>
</dbReference>
<keyword evidence="5" id="KW-1185">Reference proteome</keyword>
<evidence type="ECO:0000313" key="4">
    <source>
        <dbReference type="EMBL" id="CAK4004118.1"/>
    </source>
</evidence>
<dbReference type="InterPro" id="IPR007219">
    <property type="entry name" value="XnlR_reg_dom"/>
</dbReference>
<feature type="domain" description="Xylanolytic transcriptional activator regulatory" evidence="3">
    <location>
        <begin position="211"/>
        <end position="296"/>
    </location>
</feature>
<evidence type="ECO:0000259" key="3">
    <source>
        <dbReference type="SMART" id="SM00906"/>
    </source>
</evidence>
<dbReference type="Proteomes" id="UP001296104">
    <property type="component" value="Unassembled WGS sequence"/>
</dbReference>
<feature type="region of interest" description="Disordered" evidence="2">
    <location>
        <begin position="509"/>
        <end position="571"/>
    </location>
</feature>
<dbReference type="GO" id="GO:0006351">
    <property type="term" value="P:DNA-templated transcription"/>
    <property type="evidence" value="ECO:0007669"/>
    <property type="project" value="InterPro"/>
</dbReference>
<evidence type="ECO:0000256" key="1">
    <source>
        <dbReference type="ARBA" id="ARBA00023242"/>
    </source>
</evidence>
<comment type="caution">
    <text evidence="4">The sequence shown here is derived from an EMBL/GenBank/DDBJ whole genome shotgun (WGS) entry which is preliminary data.</text>
</comment>
<dbReference type="PANTHER" id="PTHR46910:SF9">
    <property type="entry name" value="MISCELLANEOUS ZN(II)2CYS6 TRANSCRIPTION FACTOR (EUROFUNG)"/>
    <property type="match status" value="1"/>
</dbReference>
<dbReference type="SMART" id="SM00906">
    <property type="entry name" value="Fungal_trans"/>
    <property type="match status" value="1"/>
</dbReference>
<feature type="region of interest" description="Disordered" evidence="2">
    <location>
        <begin position="50"/>
        <end position="78"/>
    </location>
</feature>
<keyword evidence="1" id="KW-0539">Nucleus</keyword>
<organism evidence="4 5">
    <name type="scientific">Lecanosticta acicola</name>
    <dbReference type="NCBI Taxonomy" id="111012"/>
    <lineage>
        <taxon>Eukaryota</taxon>
        <taxon>Fungi</taxon>
        <taxon>Dikarya</taxon>
        <taxon>Ascomycota</taxon>
        <taxon>Pezizomycotina</taxon>
        <taxon>Dothideomycetes</taxon>
        <taxon>Dothideomycetidae</taxon>
        <taxon>Mycosphaerellales</taxon>
        <taxon>Mycosphaerellaceae</taxon>
        <taxon>Lecanosticta</taxon>
    </lineage>
</organism>
<dbReference type="GO" id="GO:0003677">
    <property type="term" value="F:DNA binding"/>
    <property type="evidence" value="ECO:0007669"/>
    <property type="project" value="InterPro"/>
</dbReference>
<dbReference type="PANTHER" id="PTHR46910">
    <property type="entry name" value="TRANSCRIPTION FACTOR PDR1"/>
    <property type="match status" value="1"/>
</dbReference>
<name>A0AAI8YYE6_9PEZI</name>
<protein>
    <submittedName>
        <fullName evidence="4">Transcription factor, fungi</fullName>
    </submittedName>
</protein>
<gene>
    <name evidence="4" type="ORF">LECACI_7A004254</name>
</gene>
<accession>A0AAI8YYE6</accession>
<evidence type="ECO:0000256" key="2">
    <source>
        <dbReference type="SAM" id="MobiDB-lite"/>
    </source>
</evidence>
<dbReference type="InterPro" id="IPR050987">
    <property type="entry name" value="AtrR-like"/>
</dbReference>
<dbReference type="GO" id="GO:0003700">
    <property type="term" value="F:DNA-binding transcription factor activity"/>
    <property type="evidence" value="ECO:0007669"/>
    <property type="project" value="InterPro"/>
</dbReference>